<dbReference type="CDD" id="cd00130">
    <property type="entry name" value="PAS"/>
    <property type="match status" value="1"/>
</dbReference>
<dbReference type="Gene3D" id="3.30.450.20">
    <property type="entry name" value="PAS domain"/>
    <property type="match status" value="1"/>
</dbReference>
<gene>
    <name evidence="2" type="ORF">IWW36_005859</name>
</gene>
<dbReference type="AlphaFoldDB" id="A0A9W8I338"/>
<dbReference type="NCBIfam" id="TIGR00229">
    <property type="entry name" value="sensory_box"/>
    <property type="match status" value="1"/>
</dbReference>
<sequence>MLRPNQSGQQVQDIGKPHRPTYIGIHTRDDATNVLYVSSGIREALGYTPEQLMSKPATSFIADECPTDYPLIYNRESQEEEEDEADVHSLFLNVKHANGTTVLERVTSIKCSNCVIVVAMAFPEIIGQRQKELQVEMLNGAMKR</sequence>
<dbReference type="PROSITE" id="PS50112">
    <property type="entry name" value="PAS"/>
    <property type="match status" value="1"/>
</dbReference>
<feature type="non-terminal residue" evidence="2">
    <location>
        <position position="144"/>
    </location>
</feature>
<accession>A0A9W8I338</accession>
<dbReference type="OrthoDB" id="411251at2759"/>
<comment type="caution">
    <text evidence="2">The sequence shown here is derived from an EMBL/GenBank/DDBJ whole genome shotgun (WGS) entry which is preliminary data.</text>
</comment>
<evidence type="ECO:0000259" key="1">
    <source>
        <dbReference type="PROSITE" id="PS50112"/>
    </source>
</evidence>
<evidence type="ECO:0000313" key="2">
    <source>
        <dbReference type="EMBL" id="KAJ2842566.1"/>
    </source>
</evidence>
<name>A0A9W8I338_9FUNG</name>
<dbReference type="SUPFAM" id="SSF55785">
    <property type="entry name" value="PYP-like sensor domain (PAS domain)"/>
    <property type="match status" value="1"/>
</dbReference>
<evidence type="ECO:0000313" key="3">
    <source>
        <dbReference type="Proteomes" id="UP001139887"/>
    </source>
</evidence>
<proteinExistence type="predicted"/>
<organism evidence="2 3">
    <name type="scientific">Coemansia brasiliensis</name>
    <dbReference type="NCBI Taxonomy" id="2650707"/>
    <lineage>
        <taxon>Eukaryota</taxon>
        <taxon>Fungi</taxon>
        <taxon>Fungi incertae sedis</taxon>
        <taxon>Zoopagomycota</taxon>
        <taxon>Kickxellomycotina</taxon>
        <taxon>Kickxellomycetes</taxon>
        <taxon>Kickxellales</taxon>
        <taxon>Kickxellaceae</taxon>
        <taxon>Coemansia</taxon>
    </lineage>
</organism>
<dbReference type="InterPro" id="IPR000014">
    <property type="entry name" value="PAS"/>
</dbReference>
<dbReference type="Proteomes" id="UP001139887">
    <property type="component" value="Unassembled WGS sequence"/>
</dbReference>
<feature type="domain" description="PAS" evidence="1">
    <location>
        <begin position="29"/>
        <end position="55"/>
    </location>
</feature>
<protein>
    <recommendedName>
        <fullName evidence="1">PAS domain-containing protein</fullName>
    </recommendedName>
</protein>
<dbReference type="InterPro" id="IPR035965">
    <property type="entry name" value="PAS-like_dom_sf"/>
</dbReference>
<keyword evidence="3" id="KW-1185">Reference proteome</keyword>
<reference evidence="2" key="1">
    <citation type="submission" date="2022-07" db="EMBL/GenBank/DDBJ databases">
        <title>Phylogenomic reconstructions and comparative analyses of Kickxellomycotina fungi.</title>
        <authorList>
            <person name="Reynolds N.K."/>
            <person name="Stajich J.E."/>
            <person name="Barry K."/>
            <person name="Grigoriev I.V."/>
            <person name="Crous P."/>
            <person name="Smith M.E."/>
        </authorList>
    </citation>
    <scope>NUCLEOTIDE SEQUENCE</scope>
    <source>
        <strain evidence="2">NRRL 1566</strain>
    </source>
</reference>
<dbReference type="EMBL" id="JANBUW010001716">
    <property type="protein sequence ID" value="KAJ2842566.1"/>
    <property type="molecule type" value="Genomic_DNA"/>
</dbReference>